<dbReference type="KEGG" id="ara:Arad_7257"/>
<dbReference type="AlphaFoldDB" id="B9JML8"/>
<sequence>MSSLLSKPALSLVLAEMAADRALAAATGRRLAVTVAVVDDGGHLLVLKRMEQVGPAGPVTATAKARTAALFRRTTAQLAEAVAAGASGLLSISEALPLAGGIPIVVDDVVIGAVGVGGATPDEDAAVAEEACCALAAFLRPSADR</sequence>
<reference evidence="1 2" key="1">
    <citation type="journal article" date="2009" name="J. Bacteriol.">
        <title>Genome sequences of three Agrobacterium biovars help elucidate the evolution of multichromosome genomes in bacteria.</title>
        <authorList>
            <person name="Slater S.C."/>
            <person name="Goldman B.S."/>
            <person name="Goodner B."/>
            <person name="Setubal J.C."/>
            <person name="Farrand S.K."/>
            <person name="Nester E.W."/>
            <person name="Burr T.J."/>
            <person name="Banta L."/>
            <person name="Dickerman A.W."/>
            <person name="Paulsen I."/>
            <person name="Otten L."/>
            <person name="Suen G."/>
            <person name="Welch R."/>
            <person name="Almeida N.F."/>
            <person name="Arnold F."/>
            <person name="Burton O.T."/>
            <person name="Du Z."/>
            <person name="Ewing A."/>
            <person name="Godsy E."/>
            <person name="Heisel S."/>
            <person name="Houmiel K.L."/>
            <person name="Jhaveri J."/>
            <person name="Lu J."/>
            <person name="Miller N.M."/>
            <person name="Norton S."/>
            <person name="Chen Q."/>
            <person name="Phoolcharoen W."/>
            <person name="Ohlin V."/>
            <person name="Ondrusek D."/>
            <person name="Pride N."/>
            <person name="Stricklin S.L."/>
            <person name="Sun J."/>
            <person name="Wheeler C."/>
            <person name="Wilson L."/>
            <person name="Zhu H."/>
            <person name="Wood D.W."/>
        </authorList>
    </citation>
    <scope>NUCLEOTIDE SEQUENCE [LARGE SCALE GENOMIC DNA]</scope>
    <source>
        <strain evidence="2">K84 / ATCC BAA-868</strain>
    </source>
</reference>
<dbReference type="RefSeq" id="WP_007689083.1">
    <property type="nucleotide sequence ID" value="NC_011983.1"/>
</dbReference>
<dbReference type="STRING" id="311403.Arad_7257"/>
<dbReference type="PANTHER" id="PTHR34309:SF1">
    <property type="entry name" value="PROTEIN GLCG"/>
    <property type="match status" value="1"/>
</dbReference>
<accession>B9JML8</accession>
<dbReference type="EMBL" id="CP000629">
    <property type="protein sequence ID" value="ACM28799.1"/>
    <property type="molecule type" value="Genomic_DNA"/>
</dbReference>
<evidence type="ECO:0000313" key="2">
    <source>
        <dbReference type="Proteomes" id="UP000001600"/>
    </source>
</evidence>
<dbReference type="InterPro" id="IPR038084">
    <property type="entry name" value="PduO/GlcC-like_sf"/>
</dbReference>
<dbReference type="Gene3D" id="3.30.450.150">
    <property type="entry name" value="Haem-degrading domain"/>
    <property type="match status" value="1"/>
</dbReference>
<dbReference type="PANTHER" id="PTHR34309">
    <property type="entry name" value="SLR1406 PROTEIN"/>
    <property type="match status" value="1"/>
</dbReference>
<dbReference type="SUPFAM" id="SSF143744">
    <property type="entry name" value="GlcG-like"/>
    <property type="match status" value="1"/>
</dbReference>
<gene>
    <name evidence="1" type="ordered locus">Arad_7257</name>
</gene>
<dbReference type="eggNOG" id="COG3193">
    <property type="taxonomic scope" value="Bacteria"/>
</dbReference>
<dbReference type="InterPro" id="IPR052517">
    <property type="entry name" value="GlcG_carb_metab_protein"/>
</dbReference>
<name>B9JML8_RHIR8</name>
<evidence type="ECO:0008006" key="3">
    <source>
        <dbReference type="Google" id="ProtNLM"/>
    </source>
</evidence>
<dbReference type="InterPro" id="IPR005624">
    <property type="entry name" value="PduO/GlcC-like"/>
</dbReference>
<dbReference type="Proteomes" id="UP000001600">
    <property type="component" value="Chromosome 2"/>
</dbReference>
<protein>
    <recommendedName>
        <fullName evidence="3">GlcG protein</fullName>
    </recommendedName>
</protein>
<dbReference type="HOGENOM" id="CLU_103773_1_2_5"/>
<organism evidence="1 2">
    <name type="scientific">Rhizobium rhizogenes (strain K84 / ATCC BAA-868)</name>
    <name type="common">Agrobacterium radiobacter</name>
    <dbReference type="NCBI Taxonomy" id="311403"/>
    <lineage>
        <taxon>Bacteria</taxon>
        <taxon>Pseudomonadati</taxon>
        <taxon>Pseudomonadota</taxon>
        <taxon>Alphaproteobacteria</taxon>
        <taxon>Hyphomicrobiales</taxon>
        <taxon>Rhizobiaceae</taxon>
        <taxon>Rhizobium/Agrobacterium group</taxon>
        <taxon>Rhizobium</taxon>
    </lineage>
</organism>
<evidence type="ECO:0000313" key="1">
    <source>
        <dbReference type="EMBL" id="ACM28799.1"/>
    </source>
</evidence>
<dbReference type="Pfam" id="PF03928">
    <property type="entry name" value="HbpS-like"/>
    <property type="match status" value="1"/>
</dbReference>
<proteinExistence type="predicted"/>